<sequence length="245" mass="28478">MMMKERKTSSMIPKYEQIKQDLLEEIKNHHFIPGDKFYSEADIKRKYSVSSITAVKALNELTAAGYLYRIQGKGTFVSKSKVSQSVKFSDIELHSLDKEKVKVLSIEEENEMDILKELGLPANASYYKIKRVRFFEDTPFLVHITHLPKKLVKEPIAKDISVYSSIYEKVRKDFGIDLFSLASVETNEIVFPEHAELLNLLNLSFREPVVQQIKHSYLADQSVAEYIISYKHWKYFKTKIEVEAE</sequence>
<dbReference type="PATRIC" id="fig|1134806.3.peg.2210"/>
<accession>J7CT51</accession>
<comment type="caution">
    <text evidence="5">The sequence shown here is derived from an EMBL/GenBank/DDBJ whole genome shotgun (WGS) entry which is preliminary data.</text>
</comment>
<dbReference type="InterPro" id="IPR028978">
    <property type="entry name" value="Chorismate_lyase_/UTRA_dom_sf"/>
</dbReference>
<evidence type="ECO:0000313" key="5">
    <source>
        <dbReference type="EMBL" id="EJY43700.1"/>
    </source>
</evidence>
<dbReference type="InterPro" id="IPR011663">
    <property type="entry name" value="UTRA"/>
</dbReference>
<organism evidence="5 6">
    <name type="scientific">Enterococcus faecium 505</name>
    <dbReference type="NCBI Taxonomy" id="1134806"/>
    <lineage>
        <taxon>Bacteria</taxon>
        <taxon>Bacillati</taxon>
        <taxon>Bacillota</taxon>
        <taxon>Bacilli</taxon>
        <taxon>Lactobacillales</taxon>
        <taxon>Enterococcaceae</taxon>
        <taxon>Enterococcus</taxon>
    </lineage>
</organism>
<dbReference type="Pfam" id="PF07702">
    <property type="entry name" value="UTRA"/>
    <property type="match status" value="1"/>
</dbReference>
<dbReference type="SUPFAM" id="SSF46785">
    <property type="entry name" value="Winged helix' DNA-binding domain"/>
    <property type="match status" value="1"/>
</dbReference>
<dbReference type="GO" id="GO:0003677">
    <property type="term" value="F:DNA binding"/>
    <property type="evidence" value="ECO:0007669"/>
    <property type="project" value="UniProtKB-KW"/>
</dbReference>
<dbReference type="InterPro" id="IPR050679">
    <property type="entry name" value="Bact_HTH_transcr_reg"/>
</dbReference>
<keyword evidence="2" id="KW-0238">DNA-binding</keyword>
<dbReference type="GO" id="GO:0045892">
    <property type="term" value="P:negative regulation of DNA-templated transcription"/>
    <property type="evidence" value="ECO:0007669"/>
    <property type="project" value="TreeGrafter"/>
</dbReference>
<feature type="domain" description="HTH gntR-type" evidence="4">
    <location>
        <begin position="12"/>
        <end position="80"/>
    </location>
</feature>
<dbReference type="InterPro" id="IPR000524">
    <property type="entry name" value="Tscrpt_reg_HTH_GntR"/>
</dbReference>
<dbReference type="SMART" id="SM00866">
    <property type="entry name" value="UTRA"/>
    <property type="match status" value="1"/>
</dbReference>
<dbReference type="GO" id="GO:0003700">
    <property type="term" value="F:DNA-binding transcription factor activity"/>
    <property type="evidence" value="ECO:0007669"/>
    <property type="project" value="InterPro"/>
</dbReference>
<dbReference type="PANTHER" id="PTHR44846:SF17">
    <property type="entry name" value="GNTR-FAMILY TRANSCRIPTIONAL REGULATOR"/>
    <property type="match status" value="1"/>
</dbReference>
<dbReference type="EMBL" id="AMBL01000076">
    <property type="protein sequence ID" value="EJY43700.1"/>
    <property type="molecule type" value="Genomic_DNA"/>
</dbReference>
<dbReference type="CDD" id="cd07377">
    <property type="entry name" value="WHTH_GntR"/>
    <property type="match status" value="1"/>
</dbReference>
<dbReference type="SMART" id="SM00345">
    <property type="entry name" value="HTH_GNTR"/>
    <property type="match status" value="1"/>
</dbReference>
<reference evidence="5 6" key="1">
    <citation type="submission" date="2012-04" db="EMBL/GenBank/DDBJ databases">
        <authorList>
            <person name="Weinstock G."/>
            <person name="Sodergren E."/>
            <person name="Lobos E.A."/>
            <person name="Fulton L."/>
            <person name="Fulton R."/>
            <person name="Courtney L."/>
            <person name="Fronick C."/>
            <person name="O'Laughlin M."/>
            <person name="Godfrey J."/>
            <person name="Wilson R.M."/>
            <person name="Miner T."/>
            <person name="Farmer C."/>
            <person name="Delehaunty K."/>
            <person name="Cordes M."/>
            <person name="Minx P."/>
            <person name="Tomlinson C."/>
            <person name="Chen J."/>
            <person name="Wollam A."/>
            <person name="Pepin K.H."/>
            <person name="Bhonagiri V."/>
            <person name="Zhang X."/>
            <person name="Suruliraj S."/>
            <person name="Warren W."/>
            <person name="Mitreva M."/>
            <person name="Mardis E.R."/>
            <person name="Wilson R.K."/>
        </authorList>
    </citation>
    <scope>NUCLEOTIDE SEQUENCE [LARGE SCALE GENOMIC DNA]</scope>
    <source>
        <strain evidence="5 6">505</strain>
    </source>
</reference>
<dbReference type="Gene3D" id="1.10.10.10">
    <property type="entry name" value="Winged helix-like DNA-binding domain superfamily/Winged helix DNA-binding domain"/>
    <property type="match status" value="1"/>
</dbReference>
<evidence type="ECO:0000256" key="2">
    <source>
        <dbReference type="ARBA" id="ARBA00023125"/>
    </source>
</evidence>
<dbReference type="PROSITE" id="PS50949">
    <property type="entry name" value="HTH_GNTR"/>
    <property type="match status" value="1"/>
</dbReference>
<dbReference type="InterPro" id="IPR036390">
    <property type="entry name" value="WH_DNA-bd_sf"/>
</dbReference>
<dbReference type="PANTHER" id="PTHR44846">
    <property type="entry name" value="MANNOSYL-D-GLYCERATE TRANSPORT/METABOLISM SYSTEM REPRESSOR MNGR-RELATED"/>
    <property type="match status" value="1"/>
</dbReference>
<evidence type="ECO:0000256" key="3">
    <source>
        <dbReference type="ARBA" id="ARBA00023163"/>
    </source>
</evidence>
<dbReference type="Gene3D" id="3.40.1410.10">
    <property type="entry name" value="Chorismate lyase-like"/>
    <property type="match status" value="1"/>
</dbReference>
<dbReference type="SUPFAM" id="SSF64288">
    <property type="entry name" value="Chorismate lyase-like"/>
    <property type="match status" value="1"/>
</dbReference>
<evidence type="ECO:0000256" key="1">
    <source>
        <dbReference type="ARBA" id="ARBA00023015"/>
    </source>
</evidence>
<protein>
    <submittedName>
        <fullName evidence="5">UbiC transcription regulator-associated domain protein</fullName>
    </submittedName>
</protein>
<evidence type="ECO:0000313" key="6">
    <source>
        <dbReference type="Proteomes" id="UP000006403"/>
    </source>
</evidence>
<gene>
    <name evidence="5" type="ORF">HMPREF1348_02311</name>
</gene>
<dbReference type="HOGENOM" id="CLU_063236_4_3_9"/>
<dbReference type="Pfam" id="PF00392">
    <property type="entry name" value="GntR"/>
    <property type="match status" value="1"/>
</dbReference>
<dbReference type="AlphaFoldDB" id="J7CT51"/>
<dbReference type="InterPro" id="IPR036388">
    <property type="entry name" value="WH-like_DNA-bd_sf"/>
</dbReference>
<keyword evidence="3" id="KW-0804">Transcription</keyword>
<keyword evidence="1" id="KW-0805">Transcription regulation</keyword>
<proteinExistence type="predicted"/>
<name>J7CT51_ENTFC</name>
<evidence type="ECO:0000259" key="4">
    <source>
        <dbReference type="PROSITE" id="PS50949"/>
    </source>
</evidence>
<dbReference type="Proteomes" id="UP000006403">
    <property type="component" value="Unassembled WGS sequence"/>
</dbReference>